<organism evidence="2 3">
    <name type="scientific">Fuerstiella marisgermanici</name>
    <dbReference type="NCBI Taxonomy" id="1891926"/>
    <lineage>
        <taxon>Bacteria</taxon>
        <taxon>Pseudomonadati</taxon>
        <taxon>Planctomycetota</taxon>
        <taxon>Planctomycetia</taxon>
        <taxon>Planctomycetales</taxon>
        <taxon>Planctomycetaceae</taxon>
        <taxon>Fuerstiella</taxon>
    </lineage>
</organism>
<dbReference type="KEGG" id="fmr:Fuma_04081"/>
<evidence type="ECO:0000256" key="1">
    <source>
        <dbReference type="SAM" id="MobiDB-lite"/>
    </source>
</evidence>
<proteinExistence type="predicted"/>
<gene>
    <name evidence="2" type="ORF">Fuma_04081</name>
</gene>
<dbReference type="STRING" id="1891926.Fuma_04081"/>
<accession>A0A1P8WK64</accession>
<evidence type="ECO:0000313" key="3">
    <source>
        <dbReference type="Proteomes" id="UP000187735"/>
    </source>
</evidence>
<reference evidence="2 3" key="1">
    <citation type="journal article" date="2016" name="Front. Microbiol.">
        <title>Fuerstia marisgermanicae gen. nov., sp. nov., an Unusual Member of the Phylum Planctomycetes from the German Wadden Sea.</title>
        <authorList>
            <person name="Kohn T."/>
            <person name="Heuer A."/>
            <person name="Jogler M."/>
            <person name="Vollmers J."/>
            <person name="Boedeker C."/>
            <person name="Bunk B."/>
            <person name="Rast P."/>
            <person name="Borchert D."/>
            <person name="Glockner I."/>
            <person name="Freese H.M."/>
            <person name="Klenk H.P."/>
            <person name="Overmann J."/>
            <person name="Kaster A.K."/>
            <person name="Rohde M."/>
            <person name="Wiegand S."/>
            <person name="Jogler C."/>
        </authorList>
    </citation>
    <scope>NUCLEOTIDE SEQUENCE [LARGE SCALE GENOMIC DNA]</scope>
    <source>
        <strain evidence="2 3">NH11</strain>
    </source>
</reference>
<sequence>MIAREPKSDEDVGSVLDHDLVVELMDRGARRAIEEARRRGVPIPVDGDDGAIRYELPDGTIVDEDPWHGKSTAPDGWYERFGITPEQTP</sequence>
<dbReference type="RefSeq" id="WP_077025750.1">
    <property type="nucleotide sequence ID" value="NZ_CP017641.1"/>
</dbReference>
<dbReference type="Proteomes" id="UP000187735">
    <property type="component" value="Chromosome"/>
</dbReference>
<dbReference type="EMBL" id="CP017641">
    <property type="protein sequence ID" value="APZ94449.1"/>
    <property type="molecule type" value="Genomic_DNA"/>
</dbReference>
<dbReference type="AlphaFoldDB" id="A0A1P8WK64"/>
<keyword evidence="3" id="KW-1185">Reference proteome</keyword>
<name>A0A1P8WK64_9PLAN</name>
<evidence type="ECO:0000313" key="2">
    <source>
        <dbReference type="EMBL" id="APZ94449.1"/>
    </source>
</evidence>
<feature type="region of interest" description="Disordered" evidence="1">
    <location>
        <begin position="58"/>
        <end position="89"/>
    </location>
</feature>
<protein>
    <submittedName>
        <fullName evidence="2">Uncharacterized protein</fullName>
    </submittedName>
</protein>